<keyword evidence="2" id="KW-1185">Reference proteome</keyword>
<dbReference type="Proteomes" id="UP001500831">
    <property type="component" value="Unassembled WGS sequence"/>
</dbReference>
<name>A0ABN3VQ46_9ACTN</name>
<evidence type="ECO:0000313" key="1">
    <source>
        <dbReference type="EMBL" id="GAA2844975.1"/>
    </source>
</evidence>
<sequence>MGLVARERFGLFYPPVLPNGRAVSISGGKAVGSWGHALVIYDRCTSETGLLDPPDVEAPHTVSHRYAPGIIREGTDASGTLLFWNGPRNRHSVLALTGPVSDDQPC</sequence>
<accession>A0ABN3VQ46</accession>
<dbReference type="EMBL" id="BAAAVI010000001">
    <property type="protein sequence ID" value="GAA2844975.1"/>
    <property type="molecule type" value="Genomic_DNA"/>
</dbReference>
<evidence type="ECO:0000313" key="2">
    <source>
        <dbReference type="Proteomes" id="UP001500831"/>
    </source>
</evidence>
<gene>
    <name evidence="1" type="ORF">GCM10010517_01290</name>
</gene>
<reference evidence="1 2" key="1">
    <citation type="journal article" date="2019" name="Int. J. Syst. Evol. Microbiol.">
        <title>The Global Catalogue of Microorganisms (GCM) 10K type strain sequencing project: providing services to taxonomists for standard genome sequencing and annotation.</title>
        <authorList>
            <consortium name="The Broad Institute Genomics Platform"/>
            <consortium name="The Broad Institute Genome Sequencing Center for Infectious Disease"/>
            <person name="Wu L."/>
            <person name="Ma J."/>
        </authorList>
    </citation>
    <scope>NUCLEOTIDE SEQUENCE [LARGE SCALE GENOMIC DNA]</scope>
    <source>
        <strain evidence="1 2">JCM 6242</strain>
    </source>
</reference>
<protein>
    <submittedName>
        <fullName evidence="1">Uncharacterized protein</fullName>
    </submittedName>
</protein>
<comment type="caution">
    <text evidence="1">The sequence shown here is derived from an EMBL/GenBank/DDBJ whole genome shotgun (WGS) entry which is preliminary data.</text>
</comment>
<organism evidence="1 2">
    <name type="scientific">Streptosporangium fragile</name>
    <dbReference type="NCBI Taxonomy" id="46186"/>
    <lineage>
        <taxon>Bacteria</taxon>
        <taxon>Bacillati</taxon>
        <taxon>Actinomycetota</taxon>
        <taxon>Actinomycetes</taxon>
        <taxon>Streptosporangiales</taxon>
        <taxon>Streptosporangiaceae</taxon>
        <taxon>Streptosporangium</taxon>
    </lineage>
</organism>
<proteinExistence type="predicted"/>